<dbReference type="Gene3D" id="1.10.10.10">
    <property type="entry name" value="Winged helix-like DNA-binding domain superfamily/Winged helix DNA-binding domain"/>
    <property type="match status" value="1"/>
</dbReference>
<keyword evidence="6" id="KW-1185">Reference proteome</keyword>
<dbReference type="CDD" id="cd00090">
    <property type="entry name" value="HTH_ARSR"/>
    <property type="match status" value="1"/>
</dbReference>
<dbReference type="InterPro" id="IPR036388">
    <property type="entry name" value="WH-like_DNA-bd_sf"/>
</dbReference>
<accession>A0ABY7QVS0</accession>
<evidence type="ECO:0000259" key="4">
    <source>
        <dbReference type="PROSITE" id="PS50987"/>
    </source>
</evidence>
<dbReference type="Proteomes" id="UP001210339">
    <property type="component" value="Chromosome"/>
</dbReference>
<proteinExistence type="predicted"/>
<dbReference type="NCBIfam" id="NF033788">
    <property type="entry name" value="HTH_metalloreg"/>
    <property type="match status" value="1"/>
</dbReference>
<dbReference type="Pfam" id="PF01022">
    <property type="entry name" value="HTH_5"/>
    <property type="match status" value="1"/>
</dbReference>
<keyword evidence="2" id="KW-0238">DNA-binding</keyword>
<evidence type="ECO:0000256" key="1">
    <source>
        <dbReference type="ARBA" id="ARBA00023015"/>
    </source>
</evidence>
<organism evidence="5 6">
    <name type="scientific">Peptoniphilus equinus</name>
    <dbReference type="NCBI Taxonomy" id="3016343"/>
    <lineage>
        <taxon>Bacteria</taxon>
        <taxon>Bacillati</taxon>
        <taxon>Bacillota</taxon>
        <taxon>Tissierellia</taxon>
        <taxon>Tissierellales</taxon>
        <taxon>Peptoniphilaceae</taxon>
        <taxon>Peptoniphilus</taxon>
    </lineage>
</organism>
<keyword evidence="1" id="KW-0805">Transcription regulation</keyword>
<dbReference type="EMBL" id="CP115667">
    <property type="protein sequence ID" value="WBW50189.1"/>
    <property type="molecule type" value="Genomic_DNA"/>
</dbReference>
<sequence>MNKNDTIATFIADDNLVERTAALFKSMSDPTRVKILYVLSQGEMNVTGIANTLGMSQSSISHQLAILRTHNIIKVQRVARQAIYSLDDDHVRSIFSDGITHVKHHTF</sequence>
<feature type="domain" description="HTH arsR-type" evidence="4">
    <location>
        <begin position="12"/>
        <end position="106"/>
    </location>
</feature>
<evidence type="ECO:0000313" key="6">
    <source>
        <dbReference type="Proteomes" id="UP001210339"/>
    </source>
</evidence>
<evidence type="ECO:0000256" key="2">
    <source>
        <dbReference type="ARBA" id="ARBA00023125"/>
    </source>
</evidence>
<keyword evidence="3" id="KW-0804">Transcription</keyword>
<dbReference type="PROSITE" id="PS50987">
    <property type="entry name" value="HTH_ARSR_2"/>
    <property type="match status" value="1"/>
</dbReference>
<dbReference type="RefSeq" id="WP_271191720.1">
    <property type="nucleotide sequence ID" value="NZ_CP115667.1"/>
</dbReference>
<dbReference type="SMART" id="SM00418">
    <property type="entry name" value="HTH_ARSR"/>
    <property type="match status" value="1"/>
</dbReference>
<reference evidence="5 6" key="1">
    <citation type="submission" date="2023-01" db="EMBL/GenBank/DDBJ databases">
        <authorList>
            <person name="Lee S.H."/>
            <person name="Jung H.S."/>
            <person name="Yun J.U."/>
        </authorList>
    </citation>
    <scope>NUCLEOTIDE SEQUENCE [LARGE SCALE GENOMIC DNA]</scope>
    <source>
        <strain evidence="5 6">CBA3646</strain>
    </source>
</reference>
<dbReference type="PANTHER" id="PTHR43132:SF6">
    <property type="entry name" value="HTH-TYPE TRANSCRIPTIONAL REPRESSOR CZRA"/>
    <property type="match status" value="1"/>
</dbReference>
<evidence type="ECO:0000256" key="3">
    <source>
        <dbReference type="ARBA" id="ARBA00023163"/>
    </source>
</evidence>
<dbReference type="InterPro" id="IPR011991">
    <property type="entry name" value="ArsR-like_HTH"/>
</dbReference>
<name>A0ABY7QVS0_9FIRM</name>
<dbReference type="PANTHER" id="PTHR43132">
    <property type="entry name" value="ARSENICAL RESISTANCE OPERON REPRESSOR ARSR-RELATED"/>
    <property type="match status" value="1"/>
</dbReference>
<dbReference type="SUPFAM" id="SSF46785">
    <property type="entry name" value="Winged helix' DNA-binding domain"/>
    <property type="match status" value="1"/>
</dbReference>
<dbReference type="InterPro" id="IPR036390">
    <property type="entry name" value="WH_DNA-bd_sf"/>
</dbReference>
<gene>
    <name evidence="5" type="ORF">O6R05_01120</name>
</gene>
<evidence type="ECO:0000313" key="5">
    <source>
        <dbReference type="EMBL" id="WBW50189.1"/>
    </source>
</evidence>
<dbReference type="InterPro" id="IPR051011">
    <property type="entry name" value="Metal_resp_trans_reg"/>
</dbReference>
<protein>
    <submittedName>
        <fullName evidence="5">Metalloregulator ArsR/SmtB family transcription factor</fullName>
    </submittedName>
</protein>
<dbReference type="PRINTS" id="PR00778">
    <property type="entry name" value="HTHARSR"/>
</dbReference>
<dbReference type="InterPro" id="IPR001845">
    <property type="entry name" value="HTH_ArsR_DNA-bd_dom"/>
</dbReference>